<dbReference type="OrthoDB" id="9809720at2"/>
<dbReference type="RefSeq" id="WP_066122081.1">
    <property type="nucleotide sequence ID" value="NZ_FKIF01000001.1"/>
</dbReference>
<dbReference type="STRING" id="288768.SAMEA3906486_00016"/>
<dbReference type="PANTHER" id="PTHR35008">
    <property type="entry name" value="BLL4482 PROTEIN-RELATED"/>
    <property type="match status" value="1"/>
</dbReference>
<dbReference type="Pfam" id="PF00034">
    <property type="entry name" value="Cytochrom_C"/>
    <property type="match status" value="1"/>
</dbReference>
<dbReference type="PANTHER" id="PTHR35008:SF8">
    <property type="entry name" value="ALCOHOL DEHYDROGENASE CYTOCHROME C SUBUNIT"/>
    <property type="match status" value="1"/>
</dbReference>
<feature type="domain" description="Cytochrome c" evidence="5">
    <location>
        <begin position="875"/>
        <end position="963"/>
    </location>
</feature>
<evidence type="ECO:0000256" key="4">
    <source>
        <dbReference type="PROSITE-ProRule" id="PRU00433"/>
    </source>
</evidence>
<accession>A0A157S4G9</accession>
<dbReference type="AlphaFoldDB" id="A0A157S4G9"/>
<evidence type="ECO:0000313" key="6">
    <source>
        <dbReference type="EMBL" id="SAI65279.1"/>
    </source>
</evidence>
<dbReference type="Pfam" id="PF13442">
    <property type="entry name" value="Cytochrome_CBB3"/>
    <property type="match status" value="1"/>
</dbReference>
<dbReference type="PROSITE" id="PS51007">
    <property type="entry name" value="CYTC"/>
    <property type="match status" value="3"/>
</dbReference>
<dbReference type="SUPFAM" id="SSF46626">
    <property type="entry name" value="Cytochrome c"/>
    <property type="match status" value="3"/>
</dbReference>
<keyword evidence="3 4" id="KW-0408">Iron</keyword>
<dbReference type="Gene3D" id="3.30.365.10">
    <property type="entry name" value="Aldehyde oxidase/xanthine dehydrogenase, molybdopterin binding domain"/>
    <property type="match status" value="1"/>
</dbReference>
<dbReference type="Gene3D" id="1.10.760.10">
    <property type="entry name" value="Cytochrome c-like domain"/>
    <property type="match status" value="3"/>
</dbReference>
<name>A0A157S4G9_9BORD</name>
<dbReference type="InterPro" id="IPR037165">
    <property type="entry name" value="AldOxase/xan_DH_Mopterin-bd_sf"/>
</dbReference>
<evidence type="ECO:0000256" key="1">
    <source>
        <dbReference type="ARBA" id="ARBA00022617"/>
    </source>
</evidence>
<dbReference type="InterPro" id="IPR036909">
    <property type="entry name" value="Cyt_c-like_dom_sf"/>
</dbReference>
<organism evidence="6 7">
    <name type="scientific">Bordetella ansorpii</name>
    <dbReference type="NCBI Taxonomy" id="288768"/>
    <lineage>
        <taxon>Bacteria</taxon>
        <taxon>Pseudomonadati</taxon>
        <taxon>Pseudomonadota</taxon>
        <taxon>Betaproteobacteria</taxon>
        <taxon>Burkholderiales</taxon>
        <taxon>Alcaligenaceae</taxon>
        <taxon>Bordetella</taxon>
    </lineage>
</organism>
<proteinExistence type="predicted"/>
<gene>
    <name evidence="6" type="ORF">SAMEA3906486_00016</name>
</gene>
<reference evidence="6 7" key="1">
    <citation type="submission" date="2016-04" db="EMBL/GenBank/DDBJ databases">
        <authorList>
            <consortium name="Pathogen Informatics"/>
        </authorList>
    </citation>
    <scope>NUCLEOTIDE SEQUENCE [LARGE SCALE GENOMIC DNA]</scope>
    <source>
        <strain evidence="6 7">H050680373</strain>
    </source>
</reference>
<keyword evidence="7" id="KW-1185">Reference proteome</keyword>
<protein>
    <submittedName>
        <fullName evidence="6">Cytochrome</fullName>
        <ecNumber evidence="6">1.1.99.3</ecNumber>
    </submittedName>
</protein>
<dbReference type="EC" id="1.1.99.3" evidence="6"/>
<dbReference type="GO" id="GO:0046872">
    <property type="term" value="F:metal ion binding"/>
    <property type="evidence" value="ECO:0007669"/>
    <property type="project" value="UniProtKB-KW"/>
</dbReference>
<evidence type="ECO:0000259" key="5">
    <source>
        <dbReference type="PROSITE" id="PS51007"/>
    </source>
</evidence>
<feature type="domain" description="Cytochrome c" evidence="5">
    <location>
        <begin position="595"/>
        <end position="698"/>
    </location>
</feature>
<dbReference type="InterPro" id="IPR009056">
    <property type="entry name" value="Cyt_c-like_dom"/>
</dbReference>
<dbReference type="InterPro" id="IPR051459">
    <property type="entry name" value="Cytochrome_c-type_DH"/>
</dbReference>
<dbReference type="SUPFAM" id="SSF56003">
    <property type="entry name" value="Molybdenum cofactor-binding domain"/>
    <property type="match status" value="1"/>
</dbReference>
<keyword evidence="1 4" id="KW-0349">Heme</keyword>
<feature type="domain" description="Cytochrome c" evidence="5">
    <location>
        <begin position="740"/>
        <end position="849"/>
    </location>
</feature>
<sequence length="991" mass="102374">MTAPRPGAAMRAAGASDLAPPSGALVLHGAVLRPDGGSWDGSRYTGPRLRAIDRSGLQGMTGLVAVVAEGSFVGVVAATPELARQAGARLALDWDEGEASNARAAAWRRQAGAPAPQGRHDGGATLQATYAWPVPAVDQAGTWAIASWRDGDLMVWAAAPAATLRADLARLWNLPADRIHALPSGQRAHPCALDAAADASLLAHAVGRPVRVPATHAPRMPVAAHTLRAALDAGGAIATLDWQDDGSGVARPSMARLLARQDGVAPPPPRHMAPHYAFADASVGLSARAPLDASPALWAATQPARVFALESFIDEAAAAAGVDPVAYRLQHLDDARGAALVRRVARQAQWPGIDGEPAASRAPAQRPARTGRGFAYACTLDDSAEPARRVWSAWVAEVAVDADSGAVALSRVVVGHDADGVHDNDGVHDARTAPGAPTAALAAALAAARIRDAAGRLLPGQAPFDGGSSRAAREEAAPPLAVDLLAPAGGIAPAGDAVAPIAAPWSDAATLPAAAAVANAIYDATGVRLRAPPFDSAAARRSLAAADRPRRLRRSAYAWLGGAAAAAAGLIMSALPWRGAIAPVSAPDLSLYSAQAIERGRLVAAAGDCVVCHTAPGGTPNAGGLALDTPFGTIYSTNITPDADTGIGNWSYAAFDRAMRQGVHRDGRQLYPAFPYTSFAKLTEADMQALYAYMMSQPAVRSEPPETRLAFPYNLRPLMAGWNLLFHDGQVYQPDPAQSLAWNRGAYLVQGAGHCGACHTPRNALGAERKGLSALLAGGEAEGWEAPALNGLSRAPVPWTEDDLYAYLRTGFSERHGVAAGPMAPVIHGLAELPDQDVRAMAVYLASLNPPAPEAAAQAAAVNTLEQASAPDARLFPTGGERLFQGACAACHETRAAAPLFGARPSLALNTNLHSDKPDNLIQVILNGIADPAGEGLGYMPAFGGSLDDAQVAQLVDYMRVRFAPQRPAWTDVAGRVGELRAAARGLAATQ</sequence>
<evidence type="ECO:0000256" key="3">
    <source>
        <dbReference type="ARBA" id="ARBA00023004"/>
    </source>
</evidence>
<dbReference type="GO" id="GO:0033717">
    <property type="term" value="F:gluconate 2-dehydrogenase (acceptor) activity"/>
    <property type="evidence" value="ECO:0007669"/>
    <property type="project" value="UniProtKB-EC"/>
</dbReference>
<dbReference type="GO" id="GO:0009055">
    <property type="term" value="F:electron transfer activity"/>
    <property type="evidence" value="ECO:0007669"/>
    <property type="project" value="InterPro"/>
</dbReference>
<evidence type="ECO:0000256" key="2">
    <source>
        <dbReference type="ARBA" id="ARBA00022723"/>
    </source>
</evidence>
<dbReference type="EMBL" id="FKIF01000001">
    <property type="protein sequence ID" value="SAI65279.1"/>
    <property type="molecule type" value="Genomic_DNA"/>
</dbReference>
<keyword evidence="2 4" id="KW-0479">Metal-binding</keyword>
<dbReference type="GO" id="GO:0020037">
    <property type="term" value="F:heme binding"/>
    <property type="evidence" value="ECO:0007669"/>
    <property type="project" value="InterPro"/>
</dbReference>
<keyword evidence="6" id="KW-0560">Oxidoreductase</keyword>
<evidence type="ECO:0000313" key="7">
    <source>
        <dbReference type="Proteomes" id="UP000076848"/>
    </source>
</evidence>
<dbReference type="Proteomes" id="UP000076848">
    <property type="component" value="Unassembled WGS sequence"/>
</dbReference>